<dbReference type="PROSITE" id="PS51796">
    <property type="entry name" value="MSS4"/>
    <property type="match status" value="1"/>
</dbReference>
<name>A0A0H5R6G0_9EUKA</name>
<dbReference type="AlphaFoldDB" id="A0A0H5R6G0"/>
<dbReference type="GO" id="GO:0016020">
    <property type="term" value="C:membrane"/>
    <property type="evidence" value="ECO:0007669"/>
    <property type="project" value="TreeGrafter"/>
</dbReference>
<keyword evidence="1" id="KW-0813">Transport</keyword>
<keyword evidence="2" id="KW-0344">Guanine-nucleotide releasing factor</keyword>
<protein>
    <recommendedName>
        <fullName evidence="5">Mss4-like protein</fullName>
    </recommendedName>
</protein>
<dbReference type="PANTHER" id="PTHR13276:SF0">
    <property type="entry name" value="GUANINE NUCLEOTIDE EXCHANGE FACTOR MSS4"/>
    <property type="match status" value="1"/>
</dbReference>
<dbReference type="GO" id="GO:0006892">
    <property type="term" value="P:post-Golgi vesicle-mediated transport"/>
    <property type="evidence" value="ECO:0007669"/>
    <property type="project" value="TreeGrafter"/>
</dbReference>
<dbReference type="Pfam" id="PF04421">
    <property type="entry name" value="Mss4"/>
    <property type="match status" value="1"/>
</dbReference>
<dbReference type="InterPro" id="IPR007515">
    <property type="entry name" value="Mss4"/>
</dbReference>
<evidence type="ECO:0000256" key="1">
    <source>
        <dbReference type="ARBA" id="ARBA00022448"/>
    </source>
</evidence>
<proteinExistence type="predicted"/>
<reference evidence="4" key="1">
    <citation type="submission" date="2015-04" db="EMBL/GenBank/DDBJ databases">
        <title>The genome sequence of the plant pathogenic Rhizarian Plasmodiophora brassicae reveals insights in its biotrophic life cycle and the origin of chitin synthesis.</title>
        <authorList>
            <person name="Schwelm A."/>
            <person name="Fogelqvist J."/>
            <person name="Knaust A."/>
            <person name="Julke S."/>
            <person name="Lilja T."/>
            <person name="Dhandapani V."/>
            <person name="Bonilla-Rosso G."/>
            <person name="Karlsson M."/>
            <person name="Shevchenko A."/>
            <person name="Choi S.R."/>
            <person name="Kim H.G."/>
            <person name="Park J.Y."/>
            <person name="Lim Y.P."/>
            <person name="Ludwig-Muller J."/>
            <person name="Dixelius C."/>
        </authorList>
    </citation>
    <scope>NUCLEOTIDE SEQUENCE</scope>
    <source>
        <tissue evidence="4">Potato root galls</tissue>
    </source>
</reference>
<dbReference type="SUPFAM" id="SSF51316">
    <property type="entry name" value="Mss4-like"/>
    <property type="match status" value="1"/>
</dbReference>
<keyword evidence="3" id="KW-0653">Protein transport</keyword>
<dbReference type="InterPro" id="IPR011057">
    <property type="entry name" value="Mss4-like_sf"/>
</dbReference>
<dbReference type="Gene3D" id="2.170.150.10">
    <property type="entry name" value="Metal Binding Protein, Guanine Nucleotide Exchange Factor, Chain A"/>
    <property type="match status" value="1"/>
</dbReference>
<dbReference type="GO" id="GO:0007264">
    <property type="term" value="P:small GTPase-mediated signal transduction"/>
    <property type="evidence" value="ECO:0007669"/>
    <property type="project" value="InterPro"/>
</dbReference>
<evidence type="ECO:0000256" key="2">
    <source>
        <dbReference type="ARBA" id="ARBA00022658"/>
    </source>
</evidence>
<evidence type="ECO:0000313" key="4">
    <source>
        <dbReference type="EMBL" id="CRZ09723.1"/>
    </source>
</evidence>
<feature type="non-terminal residue" evidence="4">
    <location>
        <position position="1"/>
    </location>
</feature>
<dbReference type="GO" id="GO:0005085">
    <property type="term" value="F:guanyl-nucleotide exchange factor activity"/>
    <property type="evidence" value="ECO:0007669"/>
    <property type="project" value="UniProtKB-KW"/>
</dbReference>
<evidence type="ECO:0000256" key="3">
    <source>
        <dbReference type="ARBA" id="ARBA00022927"/>
    </source>
</evidence>
<dbReference type="InterPro" id="IPR011323">
    <property type="entry name" value="Mss4/transl-control_tumour"/>
</dbReference>
<dbReference type="EMBL" id="HACM01009281">
    <property type="protein sequence ID" value="CRZ09723.1"/>
    <property type="molecule type" value="Transcribed_RNA"/>
</dbReference>
<dbReference type="PANTHER" id="PTHR13276">
    <property type="entry name" value="GUANINE NUCLEOTIDE EXCHANGE FACTOR MSS4"/>
    <property type="match status" value="1"/>
</dbReference>
<evidence type="ECO:0008006" key="5">
    <source>
        <dbReference type="Google" id="ProtNLM"/>
    </source>
</evidence>
<dbReference type="GO" id="GO:0015031">
    <property type="term" value="P:protein transport"/>
    <property type="evidence" value="ECO:0007669"/>
    <property type="project" value="UniProtKB-KW"/>
</dbReference>
<dbReference type="GO" id="GO:0008270">
    <property type="term" value="F:zinc ion binding"/>
    <property type="evidence" value="ECO:0007669"/>
    <property type="project" value="TreeGrafter"/>
</dbReference>
<dbReference type="GO" id="GO:0005829">
    <property type="term" value="C:cytosol"/>
    <property type="evidence" value="ECO:0007669"/>
    <property type="project" value="TreeGrafter"/>
</dbReference>
<organism evidence="4">
    <name type="scientific">Spongospora subterranea</name>
    <dbReference type="NCBI Taxonomy" id="70186"/>
    <lineage>
        <taxon>Eukaryota</taxon>
        <taxon>Sar</taxon>
        <taxon>Rhizaria</taxon>
        <taxon>Endomyxa</taxon>
        <taxon>Phytomyxea</taxon>
        <taxon>Plasmodiophorida</taxon>
        <taxon>Plasmodiophoridae</taxon>
        <taxon>Spongospora</taxon>
    </lineage>
</organism>
<accession>A0A0H5R6G0</accession>
<sequence length="127" mass="13870">ISGQTSSDMIDCCISDPNPAPLLCPKCQSCIVPTGIATFVNKQITAHIPMKSHEERPGADNVETLSDHWAVANQFDFENVGVSRPVGAEGYRYLLCADCDQGPIGIRYDADPTFYVFNSRISTNSKK</sequence>